<dbReference type="Pfam" id="PF00128">
    <property type="entry name" value="Alpha-amylase"/>
    <property type="match status" value="1"/>
</dbReference>
<evidence type="ECO:0000256" key="5">
    <source>
        <dbReference type="ARBA" id="ARBA00023295"/>
    </source>
</evidence>
<dbReference type="FunFam" id="3.90.400.10:FF:000001">
    <property type="entry name" value="Maltase A3, isoform A"/>
    <property type="match status" value="1"/>
</dbReference>
<dbReference type="PANTHER" id="PTHR10357:SF179">
    <property type="entry name" value="NEUTRAL AND BASIC AMINO ACID TRANSPORT PROTEIN RBAT"/>
    <property type="match status" value="1"/>
</dbReference>
<evidence type="ECO:0000313" key="8">
    <source>
        <dbReference type="EMBL" id="CAL4131521.1"/>
    </source>
</evidence>
<keyword evidence="6" id="KW-0472">Membrane</keyword>
<accession>A0AAV2RPS4</accession>
<keyword evidence="9" id="KW-1185">Reference proteome</keyword>
<dbReference type="InterPro" id="IPR006047">
    <property type="entry name" value="GH13_cat_dom"/>
</dbReference>
<keyword evidence="6" id="KW-0812">Transmembrane</keyword>
<dbReference type="Gene3D" id="3.90.400.10">
    <property type="entry name" value="Oligo-1,6-glucosidase, Domain 2"/>
    <property type="match status" value="1"/>
</dbReference>
<dbReference type="InterPro" id="IPR017853">
    <property type="entry name" value="GH"/>
</dbReference>
<dbReference type="AlphaFoldDB" id="A0AAV2RPS4"/>
<proteinExistence type="inferred from homology"/>
<evidence type="ECO:0000256" key="2">
    <source>
        <dbReference type="ARBA" id="ARBA00008061"/>
    </source>
</evidence>
<evidence type="ECO:0000256" key="4">
    <source>
        <dbReference type="ARBA" id="ARBA00023180"/>
    </source>
</evidence>
<keyword evidence="6" id="KW-1133">Transmembrane helix</keyword>
<evidence type="ECO:0000256" key="1">
    <source>
        <dbReference type="ARBA" id="ARBA00001657"/>
    </source>
</evidence>
<evidence type="ECO:0000259" key="7">
    <source>
        <dbReference type="SMART" id="SM00642"/>
    </source>
</evidence>
<keyword evidence="5" id="KW-0326">Glycosidase</keyword>
<comment type="catalytic activity">
    <reaction evidence="1">
        <text>Hydrolysis of terminal, non-reducing (1-&gt;4)-linked alpha-D-glucose residues with release of alpha-D-glucose.</text>
        <dbReference type="EC" id="3.2.1.20"/>
    </reaction>
</comment>
<evidence type="ECO:0000313" key="9">
    <source>
        <dbReference type="Proteomes" id="UP001497623"/>
    </source>
</evidence>
<sequence>MAWRVEGAVIAMLIFVVILVLVLMMVIIDKESFSEKKKNGGSIKFWLSRAKLEVYDPPSVSEVDMAQRTSQMNRVAGKAAYLADLGVGTVWLSPFFQSPMADFGYDISNFTAVDPIFGTMEDFNALIKAMHDRDIKVVLDFVPNHTSDEHEWFQKSKRREGKYSDYYVWQDPIGWEGDRPMPPNNWLSVFRGSAWKWCEERHQFYYHAFLDKQPDLNYREPAVKDEMKKVLRFWLDKGVDGFRVDAVMHLFEDEHLRNETKSGIPGLMKNMDYNYLNHYFTINQPEVFDILSDWRDILDSYGEKLMMVEVFDDDVNQIMRYYGNDSVPLADFPFNFRLIQNFQRRRDVSGFSLRDTLDEWLNNMPKGKWPNWVIGNHDNGRISSRLGSDLIDSLNMILMLLPGTPVTYYGEEIGMKNGNISWEDTQDPVGCSAGIEHYKEYSRDPERTPMQWDDSENAGFTKDNHTWLPVNSDFQILNVKKQNEQNESHVKVYKNLVDLRKEDLFRKGSLAFPIITQDIFSFMRYNEEKQMMVLVNTANETVEVNLHDHTNIFLPDEATVVIKSTNPGSCYTEIGAKISLTEVKLVHGEGIVLNLYEEGEQEGY</sequence>
<dbReference type="EMBL" id="CAXKWB010027208">
    <property type="protein sequence ID" value="CAL4131521.1"/>
    <property type="molecule type" value="Genomic_DNA"/>
</dbReference>
<dbReference type="SMART" id="SM00642">
    <property type="entry name" value="Aamy"/>
    <property type="match status" value="1"/>
</dbReference>
<comment type="similarity">
    <text evidence="2">Belongs to the glycosyl hydrolase 13 family.</text>
</comment>
<dbReference type="Gene3D" id="3.20.20.80">
    <property type="entry name" value="Glycosidases"/>
    <property type="match status" value="1"/>
</dbReference>
<gene>
    <name evidence="8" type="ORF">MNOR_LOCUS26778</name>
</gene>
<evidence type="ECO:0000256" key="6">
    <source>
        <dbReference type="SAM" id="Phobius"/>
    </source>
</evidence>
<keyword evidence="4" id="KW-0325">Glycoprotein</keyword>
<reference evidence="8 9" key="1">
    <citation type="submission" date="2024-05" db="EMBL/GenBank/DDBJ databases">
        <authorList>
            <person name="Wallberg A."/>
        </authorList>
    </citation>
    <scope>NUCLEOTIDE SEQUENCE [LARGE SCALE GENOMIC DNA]</scope>
</reference>
<dbReference type="InterPro" id="IPR045857">
    <property type="entry name" value="O16G_dom_2"/>
</dbReference>
<name>A0AAV2RPS4_MEGNR</name>
<dbReference type="Gene3D" id="2.60.40.1180">
    <property type="entry name" value="Golgi alpha-mannosidase II"/>
    <property type="match status" value="1"/>
</dbReference>
<dbReference type="Proteomes" id="UP001497623">
    <property type="component" value="Unassembled WGS sequence"/>
</dbReference>
<dbReference type="EC" id="3.2.1.20" evidence="3"/>
<dbReference type="SUPFAM" id="SSF51445">
    <property type="entry name" value="(Trans)glycosidases"/>
    <property type="match status" value="1"/>
</dbReference>
<feature type="transmembrane region" description="Helical" evidence="6">
    <location>
        <begin position="7"/>
        <end position="28"/>
    </location>
</feature>
<evidence type="ECO:0000256" key="3">
    <source>
        <dbReference type="ARBA" id="ARBA00012741"/>
    </source>
</evidence>
<feature type="domain" description="Glycosyl hydrolase family 13 catalytic" evidence="7">
    <location>
        <begin position="63"/>
        <end position="447"/>
    </location>
</feature>
<keyword evidence="5" id="KW-0378">Hydrolase</keyword>
<dbReference type="PANTHER" id="PTHR10357">
    <property type="entry name" value="ALPHA-AMYLASE FAMILY MEMBER"/>
    <property type="match status" value="1"/>
</dbReference>
<dbReference type="CDD" id="cd11328">
    <property type="entry name" value="AmyAc_maltase"/>
    <property type="match status" value="1"/>
</dbReference>
<dbReference type="GO" id="GO:0005975">
    <property type="term" value="P:carbohydrate metabolic process"/>
    <property type="evidence" value="ECO:0007669"/>
    <property type="project" value="InterPro"/>
</dbReference>
<protein>
    <recommendedName>
        <fullName evidence="3">alpha-glucosidase</fullName>
        <ecNumber evidence="3">3.2.1.20</ecNumber>
    </recommendedName>
</protein>
<dbReference type="GO" id="GO:0004558">
    <property type="term" value="F:alpha-1,4-glucosidase activity"/>
    <property type="evidence" value="ECO:0007669"/>
    <property type="project" value="UniProtKB-EC"/>
</dbReference>
<dbReference type="InterPro" id="IPR013780">
    <property type="entry name" value="Glyco_hydro_b"/>
</dbReference>
<comment type="caution">
    <text evidence="8">The sequence shown here is derived from an EMBL/GenBank/DDBJ whole genome shotgun (WGS) entry which is preliminary data.</text>
</comment>
<organism evidence="8 9">
    <name type="scientific">Meganyctiphanes norvegica</name>
    <name type="common">Northern krill</name>
    <name type="synonym">Thysanopoda norvegica</name>
    <dbReference type="NCBI Taxonomy" id="48144"/>
    <lineage>
        <taxon>Eukaryota</taxon>
        <taxon>Metazoa</taxon>
        <taxon>Ecdysozoa</taxon>
        <taxon>Arthropoda</taxon>
        <taxon>Crustacea</taxon>
        <taxon>Multicrustacea</taxon>
        <taxon>Malacostraca</taxon>
        <taxon>Eumalacostraca</taxon>
        <taxon>Eucarida</taxon>
        <taxon>Euphausiacea</taxon>
        <taxon>Euphausiidae</taxon>
        <taxon>Meganyctiphanes</taxon>
    </lineage>
</organism>